<dbReference type="Proteomes" id="UP000654075">
    <property type="component" value="Unassembled WGS sequence"/>
</dbReference>
<dbReference type="EMBL" id="CAJNNV010025591">
    <property type="protein sequence ID" value="CAE8615282.1"/>
    <property type="molecule type" value="Genomic_DNA"/>
</dbReference>
<evidence type="ECO:0000313" key="3">
    <source>
        <dbReference type="EMBL" id="CAE8615282.1"/>
    </source>
</evidence>
<comment type="caution">
    <text evidence="3">The sequence shown here is derived from an EMBL/GenBank/DDBJ whole genome shotgun (WGS) entry which is preliminary data.</text>
</comment>
<keyword evidence="1" id="KW-0677">Repeat</keyword>
<gene>
    <name evidence="3" type="ORF">PGLA1383_LOCUS32998</name>
</gene>
<dbReference type="AlphaFoldDB" id="A0A813FXD8"/>
<reference evidence="3" key="1">
    <citation type="submission" date="2021-02" db="EMBL/GenBank/DDBJ databases">
        <authorList>
            <person name="Dougan E. K."/>
            <person name="Rhodes N."/>
            <person name="Thang M."/>
            <person name="Chan C."/>
        </authorList>
    </citation>
    <scope>NUCLEOTIDE SEQUENCE</scope>
</reference>
<evidence type="ECO:0008006" key="5">
    <source>
        <dbReference type="Google" id="ProtNLM"/>
    </source>
</evidence>
<sequence length="415" mass="43650">MRQSGWRLDGSSLAGLVSVSGDGPSPPGLPSARPRGPPWSWSLGLLQSCRRESKEERRSLPVVTWGAVAASCTRAGQWAWGIRLLVELAESASQPDVISYNAVASAGDVGWRRVLSLLGQLPLFGLEPDLTSWSVLTASCGRASCWEQCILVLDALSSTGLRPDPVVLCSVLGSYRGSWEMSLQLLHKASQQVPDGVLLSAAARACADGRSWQHSLQLLAAMPCTDSMWLDPGVQNAALGACLAGHRWQLALALLRQVLARRSEPDALGCSAAATTCGASGRWEMALALAHWLSSRSVSAMRQTASGATVWGSLALALGCEQWHWALRCLSAVEGLGTRPPLLAQCAVASAAAARGGFGPLPGLSEAAQGRAAEVLRSSCSTVGGLLSGTLKTRGSMDFEKSSGYGREQKAEEFC</sequence>
<evidence type="ECO:0000313" key="4">
    <source>
        <dbReference type="Proteomes" id="UP000654075"/>
    </source>
</evidence>
<name>A0A813FXD8_POLGL</name>
<evidence type="ECO:0000256" key="1">
    <source>
        <dbReference type="ARBA" id="ARBA00022737"/>
    </source>
</evidence>
<organism evidence="3 4">
    <name type="scientific">Polarella glacialis</name>
    <name type="common">Dinoflagellate</name>
    <dbReference type="NCBI Taxonomy" id="89957"/>
    <lineage>
        <taxon>Eukaryota</taxon>
        <taxon>Sar</taxon>
        <taxon>Alveolata</taxon>
        <taxon>Dinophyceae</taxon>
        <taxon>Suessiales</taxon>
        <taxon>Suessiaceae</taxon>
        <taxon>Polarella</taxon>
    </lineage>
</organism>
<proteinExistence type="predicted"/>
<keyword evidence="4" id="KW-1185">Reference proteome</keyword>
<accession>A0A813FXD8</accession>
<protein>
    <recommendedName>
        <fullName evidence="5">Pentatricopeptide repeat-containing protein, chloroplastic</fullName>
    </recommendedName>
</protein>
<dbReference type="InterPro" id="IPR011990">
    <property type="entry name" value="TPR-like_helical_dom_sf"/>
</dbReference>
<dbReference type="Gene3D" id="1.25.40.10">
    <property type="entry name" value="Tetratricopeptide repeat domain"/>
    <property type="match status" value="1"/>
</dbReference>
<evidence type="ECO:0000256" key="2">
    <source>
        <dbReference type="SAM" id="MobiDB-lite"/>
    </source>
</evidence>
<dbReference type="PANTHER" id="PTHR47447">
    <property type="entry name" value="OS03G0856100 PROTEIN"/>
    <property type="match status" value="1"/>
</dbReference>
<dbReference type="PANTHER" id="PTHR47447:SF17">
    <property type="entry name" value="OS12G0638900 PROTEIN"/>
    <property type="match status" value="1"/>
</dbReference>
<feature type="region of interest" description="Disordered" evidence="2">
    <location>
        <begin position="17"/>
        <end position="36"/>
    </location>
</feature>